<dbReference type="Gene3D" id="3.30.420.10">
    <property type="entry name" value="Ribonuclease H-like superfamily/Ribonuclease H"/>
    <property type="match status" value="1"/>
</dbReference>
<dbReference type="GO" id="GO:0003676">
    <property type="term" value="F:nucleic acid binding"/>
    <property type="evidence" value="ECO:0007669"/>
    <property type="project" value="InterPro"/>
</dbReference>
<gene>
    <name evidence="1" type="primary">X975_08537</name>
    <name evidence="1" type="ORF">TNCV_2181911</name>
</gene>
<accession>A0A8X6VV14</accession>
<organism evidence="1 2">
    <name type="scientific">Trichonephila clavipes</name>
    <name type="common">Golden silk orbweaver</name>
    <name type="synonym">Nephila clavipes</name>
    <dbReference type="NCBI Taxonomy" id="2585209"/>
    <lineage>
        <taxon>Eukaryota</taxon>
        <taxon>Metazoa</taxon>
        <taxon>Ecdysozoa</taxon>
        <taxon>Arthropoda</taxon>
        <taxon>Chelicerata</taxon>
        <taxon>Arachnida</taxon>
        <taxon>Araneae</taxon>
        <taxon>Araneomorphae</taxon>
        <taxon>Entelegynae</taxon>
        <taxon>Araneoidea</taxon>
        <taxon>Nephilidae</taxon>
        <taxon>Trichonephila</taxon>
    </lineage>
</organism>
<dbReference type="Proteomes" id="UP000887159">
    <property type="component" value="Unassembled WGS sequence"/>
</dbReference>
<dbReference type="InterPro" id="IPR036397">
    <property type="entry name" value="RNaseH_sf"/>
</dbReference>
<dbReference type="EMBL" id="BMAU01021361">
    <property type="protein sequence ID" value="GFY22930.1"/>
    <property type="molecule type" value="Genomic_DNA"/>
</dbReference>
<comment type="caution">
    <text evidence="1">The sequence shown here is derived from an EMBL/GenBank/DDBJ whole genome shotgun (WGS) entry which is preliminary data.</text>
</comment>
<reference evidence="1" key="1">
    <citation type="submission" date="2020-08" db="EMBL/GenBank/DDBJ databases">
        <title>Multicomponent nature underlies the extraordinary mechanical properties of spider dragline silk.</title>
        <authorList>
            <person name="Kono N."/>
            <person name="Nakamura H."/>
            <person name="Mori M."/>
            <person name="Yoshida Y."/>
            <person name="Ohtoshi R."/>
            <person name="Malay A.D."/>
            <person name="Moran D.A.P."/>
            <person name="Tomita M."/>
            <person name="Numata K."/>
            <person name="Arakawa K."/>
        </authorList>
    </citation>
    <scope>NUCLEOTIDE SEQUENCE</scope>
</reference>
<dbReference type="AlphaFoldDB" id="A0A8X6VV14"/>
<name>A0A8X6VV14_TRICX</name>
<keyword evidence="2" id="KW-1185">Reference proteome</keyword>
<evidence type="ECO:0000313" key="1">
    <source>
        <dbReference type="EMBL" id="GFY22930.1"/>
    </source>
</evidence>
<sequence length="104" mass="12410">MSASSSRLQHRRLRARVPLFRIPPHDKSLLTASHEHRVWEADWPHVVLSHESRFNLWDHDGRFRVRCYTGECCLPECVIERHSDLTLGLRFWAAISNHRRYNLL</sequence>
<proteinExistence type="predicted"/>
<protein>
    <submittedName>
        <fullName evidence="1">Transposable element Tc1 transposase</fullName>
    </submittedName>
</protein>
<evidence type="ECO:0000313" key="2">
    <source>
        <dbReference type="Proteomes" id="UP000887159"/>
    </source>
</evidence>